<dbReference type="EMBL" id="BAPF01000059">
    <property type="protein sequence ID" value="GBQ86665.1"/>
    <property type="molecule type" value="Genomic_DNA"/>
</dbReference>
<reference evidence="1" key="1">
    <citation type="submission" date="2013-04" db="EMBL/GenBank/DDBJ databases">
        <title>The genome sequencing project of 58 acetic acid bacteria.</title>
        <authorList>
            <person name="Okamoto-Kainuma A."/>
            <person name="Ishikawa M."/>
            <person name="Umino S."/>
            <person name="Koizumi Y."/>
            <person name="Shiwa Y."/>
            <person name="Yoshikawa H."/>
            <person name="Matsutani M."/>
            <person name="Matsushita K."/>
        </authorList>
    </citation>
    <scope>NUCLEOTIDE SEQUENCE</scope>
    <source>
        <strain evidence="1">DSM 14337</strain>
    </source>
</reference>
<evidence type="ECO:0000313" key="1">
    <source>
        <dbReference type="EMBL" id="GBQ86665.1"/>
    </source>
</evidence>
<comment type="caution">
    <text evidence="1">The sequence shown here is derived from an EMBL/GenBank/DDBJ whole genome shotgun (WGS) entry which is preliminary data.</text>
</comment>
<organism evidence="1 2">
    <name type="scientific">Acetobacter malorum DSM 14337</name>
    <dbReference type="NCBI Taxonomy" id="1307910"/>
    <lineage>
        <taxon>Bacteria</taxon>
        <taxon>Pseudomonadati</taxon>
        <taxon>Pseudomonadota</taxon>
        <taxon>Alphaproteobacteria</taxon>
        <taxon>Acetobacterales</taxon>
        <taxon>Acetobacteraceae</taxon>
        <taxon>Acetobacter</taxon>
    </lineage>
</organism>
<accession>A0ABQ0Q193</accession>
<name>A0ABQ0Q193_9PROT</name>
<proteinExistence type="predicted"/>
<gene>
    <name evidence="1" type="ORF">AA14337_3383</name>
</gene>
<dbReference type="RefSeq" id="WP_061505799.1">
    <property type="nucleotide sequence ID" value="NZ_BAPF01000059.1"/>
</dbReference>
<evidence type="ECO:0000313" key="2">
    <source>
        <dbReference type="Proteomes" id="UP001065047"/>
    </source>
</evidence>
<protein>
    <recommendedName>
        <fullName evidence="3">ABM domain-containing protein</fullName>
    </recommendedName>
</protein>
<dbReference type="Proteomes" id="UP001065047">
    <property type="component" value="Unassembled WGS sequence"/>
</dbReference>
<keyword evidence="2" id="KW-1185">Reference proteome</keyword>
<sequence>MKPNKKMMRLTKAEKEWLDRLQAVLSDAPSDRLGFYTIGDCDVFVFDKTRWADIENHIESTPKGMDFAPAVDAVGGGVVKTLVFPSNVLSVSG</sequence>
<evidence type="ECO:0008006" key="3">
    <source>
        <dbReference type="Google" id="ProtNLM"/>
    </source>
</evidence>
<dbReference type="GeneID" id="29557167"/>